<accession>A0ABY6B0Q3</accession>
<keyword evidence="1" id="KW-0812">Transmembrane</keyword>
<sequence length="496" mass="54182">MSATLAAPRPAGGHAQILGAVGRKFKMFFIIAVPVALIAMVLTFTFGGWDMTAKAMPSLLAFSLIFVWWSAFMALQAQNHPIAARLVPGQLRQLREVAVGLFLGLALTAGALMSLVDGSFLLWAIVGGAACFALSILTRWPLLWTLVWVVPSTAGIWLKSPAWRMVVAVMQGWHERQPVTQAALALGLMGFMLWRLFQSGGPTHGQQYLRAQAMRQAMKEHAFGGRVTNLFPEGRLALFFRHLFCWLRVIWREHLVRRATSTPRSALARAELVANPGTHWSMVIGTSLVIIAGVLIAFAVGFAITGDRGHIGLRNAVSGFAFGVMSMLINPVMATPSALYKRRREQALLLLLPGMPRGEALNRGLARRQFLQFLGCWGFGLSLIVGLQVAMDLQSAGSSSTTLFSMGLNYSTIALPAGLLLWRDWSRQGEPNGSHMALLVMGLVACMLGLGVLVSKLDISPWLFMGISVALTAVGIVVRWRRVVTRPTFWPVGRWS</sequence>
<name>A0ABY6B0Q3_9BURK</name>
<feature type="transmembrane region" description="Helical" evidence="1">
    <location>
        <begin position="370"/>
        <end position="391"/>
    </location>
</feature>
<keyword evidence="1" id="KW-1133">Transmembrane helix</keyword>
<keyword evidence="1" id="KW-0472">Membrane</keyword>
<feature type="transmembrane region" description="Helical" evidence="1">
    <location>
        <begin position="55"/>
        <end position="75"/>
    </location>
</feature>
<keyword evidence="3" id="KW-1185">Reference proteome</keyword>
<feature type="transmembrane region" description="Helical" evidence="1">
    <location>
        <begin position="27"/>
        <end position="49"/>
    </location>
</feature>
<feature type="transmembrane region" description="Helical" evidence="1">
    <location>
        <begin position="316"/>
        <end position="334"/>
    </location>
</feature>
<dbReference type="EMBL" id="CP104562">
    <property type="protein sequence ID" value="UXH78249.1"/>
    <property type="molecule type" value="Genomic_DNA"/>
</dbReference>
<dbReference type="Proteomes" id="UP001064933">
    <property type="component" value="Chromosome"/>
</dbReference>
<evidence type="ECO:0000256" key="1">
    <source>
        <dbReference type="SAM" id="Phobius"/>
    </source>
</evidence>
<feature type="transmembrane region" description="Helical" evidence="1">
    <location>
        <begin position="282"/>
        <end position="304"/>
    </location>
</feature>
<feature type="transmembrane region" description="Helical" evidence="1">
    <location>
        <begin position="434"/>
        <end position="453"/>
    </location>
</feature>
<proteinExistence type="predicted"/>
<evidence type="ECO:0008006" key="4">
    <source>
        <dbReference type="Google" id="ProtNLM"/>
    </source>
</evidence>
<feature type="transmembrane region" description="Helical" evidence="1">
    <location>
        <begin position="96"/>
        <end position="114"/>
    </location>
</feature>
<dbReference type="RefSeq" id="WP_261758029.1">
    <property type="nucleotide sequence ID" value="NZ_CP104562.2"/>
</dbReference>
<feature type="transmembrane region" description="Helical" evidence="1">
    <location>
        <begin position="142"/>
        <end position="158"/>
    </location>
</feature>
<feature type="transmembrane region" description="Helical" evidence="1">
    <location>
        <begin position="178"/>
        <end position="197"/>
    </location>
</feature>
<organism evidence="2 3">
    <name type="scientific">Roseateles amylovorans</name>
    <dbReference type="NCBI Taxonomy" id="2978473"/>
    <lineage>
        <taxon>Bacteria</taxon>
        <taxon>Pseudomonadati</taxon>
        <taxon>Pseudomonadota</taxon>
        <taxon>Betaproteobacteria</taxon>
        <taxon>Burkholderiales</taxon>
        <taxon>Sphaerotilaceae</taxon>
        <taxon>Roseateles</taxon>
    </lineage>
</organism>
<feature type="transmembrane region" description="Helical" evidence="1">
    <location>
        <begin position="403"/>
        <end position="422"/>
    </location>
</feature>
<protein>
    <recommendedName>
        <fullName evidence="4">ABC transporter permease</fullName>
    </recommendedName>
</protein>
<feature type="transmembrane region" description="Helical" evidence="1">
    <location>
        <begin position="459"/>
        <end position="478"/>
    </location>
</feature>
<evidence type="ECO:0000313" key="2">
    <source>
        <dbReference type="EMBL" id="UXH78249.1"/>
    </source>
</evidence>
<reference evidence="2" key="1">
    <citation type="submission" date="2022-10" db="EMBL/GenBank/DDBJ databases">
        <title>Characterization and whole genome sequencing of a new Roseateles species, isolated from fresh water.</title>
        <authorList>
            <person name="Guliayeva D.Y."/>
            <person name="Akhremchuk A.E."/>
            <person name="Sikolenko M.A."/>
            <person name="Valentovich L.N."/>
            <person name="Sidarenka A.V."/>
        </authorList>
    </citation>
    <scope>NUCLEOTIDE SEQUENCE</scope>
    <source>
        <strain evidence="2">BIM B-1768</strain>
    </source>
</reference>
<feature type="transmembrane region" description="Helical" evidence="1">
    <location>
        <begin position="120"/>
        <end position="137"/>
    </location>
</feature>
<gene>
    <name evidence="2" type="ORF">N4261_25420</name>
</gene>
<evidence type="ECO:0000313" key="3">
    <source>
        <dbReference type="Proteomes" id="UP001064933"/>
    </source>
</evidence>